<feature type="domain" description="EGF-like" evidence="18">
    <location>
        <begin position="107"/>
        <end position="145"/>
    </location>
</feature>
<evidence type="ECO:0000256" key="7">
    <source>
        <dbReference type="ARBA" id="ARBA00022583"/>
    </source>
</evidence>
<dbReference type="InterPro" id="IPR026823">
    <property type="entry name" value="cEGF"/>
</dbReference>
<dbReference type="FunFam" id="2.10.25.10:FF:000010">
    <property type="entry name" value="Pro-epidermal growth factor"/>
    <property type="match status" value="1"/>
</dbReference>
<dbReference type="PROSITE" id="PS01186">
    <property type="entry name" value="EGF_2"/>
    <property type="match status" value="6"/>
</dbReference>
<feature type="disulfide bond" evidence="17">
    <location>
        <begin position="672"/>
        <end position="681"/>
    </location>
</feature>
<dbReference type="PROSITE" id="PS00010">
    <property type="entry name" value="ASX_HYDROXYL"/>
    <property type="match status" value="3"/>
</dbReference>
<keyword evidence="10" id="KW-0677">Repeat</keyword>
<evidence type="ECO:0000256" key="10">
    <source>
        <dbReference type="ARBA" id="ARBA00022737"/>
    </source>
</evidence>
<evidence type="ECO:0000256" key="5">
    <source>
        <dbReference type="ARBA" id="ARBA00022530"/>
    </source>
</evidence>
<dbReference type="InterPro" id="IPR000152">
    <property type="entry name" value="EGF-type_Asp/Asn_hydroxyl_site"/>
</dbReference>
<keyword evidence="12" id="KW-1133">Transmembrane helix</keyword>
<dbReference type="InterPro" id="IPR049883">
    <property type="entry name" value="NOTCH1_EGF-like"/>
</dbReference>
<keyword evidence="13" id="KW-0472">Membrane</keyword>
<feature type="domain" description="EGF-like" evidence="18">
    <location>
        <begin position="188"/>
        <end position="228"/>
    </location>
</feature>
<dbReference type="Gene3D" id="2.10.25.10">
    <property type="entry name" value="Laminin"/>
    <property type="match status" value="11"/>
</dbReference>
<dbReference type="EMBL" id="JPKZ01000441">
    <property type="protein sequence ID" value="KHN87274.1"/>
    <property type="molecule type" value="Genomic_DNA"/>
</dbReference>
<keyword evidence="9" id="KW-0732">Signal</keyword>
<dbReference type="FunFam" id="2.170.300.10:FF:000041">
    <property type="entry name" value="Tyrosine protein kinase receptor tie-1, putative"/>
    <property type="match status" value="1"/>
</dbReference>
<dbReference type="FunFam" id="2.10.25.10:FF:000005">
    <property type="entry name" value="Fibrillin 2"/>
    <property type="match status" value="1"/>
</dbReference>
<evidence type="ECO:0000256" key="14">
    <source>
        <dbReference type="ARBA" id="ARBA00023157"/>
    </source>
</evidence>
<evidence type="ECO:0000256" key="17">
    <source>
        <dbReference type="PROSITE-ProRule" id="PRU00076"/>
    </source>
</evidence>
<feature type="domain" description="EMI" evidence="19">
    <location>
        <begin position="26"/>
        <end position="108"/>
    </location>
</feature>
<keyword evidence="16" id="KW-0325">Glycoprotein</keyword>
<evidence type="ECO:0000256" key="16">
    <source>
        <dbReference type="ARBA" id="ARBA00023180"/>
    </source>
</evidence>
<dbReference type="SMART" id="SM00180">
    <property type="entry name" value="EGF_Lam"/>
    <property type="match status" value="5"/>
</dbReference>
<evidence type="ECO:0000256" key="4">
    <source>
        <dbReference type="ARBA" id="ARBA00022525"/>
    </source>
</evidence>
<evidence type="ECO:0000256" key="1">
    <source>
        <dbReference type="ARBA" id="ARBA00004479"/>
    </source>
</evidence>
<dbReference type="InterPro" id="IPR001881">
    <property type="entry name" value="EGF-like_Ca-bd_dom"/>
</dbReference>
<evidence type="ECO:0000256" key="6">
    <source>
        <dbReference type="ARBA" id="ARBA00022536"/>
    </source>
</evidence>
<evidence type="ECO:0000256" key="11">
    <source>
        <dbReference type="ARBA" id="ARBA00022837"/>
    </source>
</evidence>
<dbReference type="PANTHER" id="PTHR24050">
    <property type="entry name" value="PA14 DOMAIN-CONTAINING PROTEIN"/>
    <property type="match status" value="1"/>
</dbReference>
<dbReference type="PROSITE" id="PS01187">
    <property type="entry name" value="EGF_CA"/>
    <property type="match status" value="2"/>
</dbReference>
<keyword evidence="6 17" id="KW-0245">EGF-like domain</keyword>
<dbReference type="SUPFAM" id="SSF57196">
    <property type="entry name" value="EGF/Laminin"/>
    <property type="match status" value="5"/>
</dbReference>
<feature type="domain" description="EGF-like" evidence="18">
    <location>
        <begin position="312"/>
        <end position="353"/>
    </location>
</feature>
<keyword evidence="14 17" id="KW-1015">Disulfide bond</keyword>
<keyword evidence="7" id="KW-0254">Endocytosis</keyword>
<evidence type="ECO:0000313" key="20">
    <source>
        <dbReference type="EMBL" id="KHN87274.1"/>
    </source>
</evidence>
<dbReference type="PROSITE" id="PS51041">
    <property type="entry name" value="EMI"/>
    <property type="match status" value="1"/>
</dbReference>
<dbReference type="InterPro" id="IPR052235">
    <property type="entry name" value="Nephronectin_domain"/>
</dbReference>
<proteinExistence type="inferred from homology"/>
<dbReference type="Pfam" id="PF07645">
    <property type="entry name" value="EGF_CA"/>
    <property type="match status" value="1"/>
</dbReference>
<dbReference type="FunFam" id="2.10.25.10:FF:000008">
    <property type="entry name" value="Signal peptide, CUB domain, EGF-like 2"/>
    <property type="match status" value="1"/>
</dbReference>
<evidence type="ECO:0000256" key="15">
    <source>
        <dbReference type="ARBA" id="ARBA00023170"/>
    </source>
</evidence>
<dbReference type="Proteomes" id="UP000031036">
    <property type="component" value="Unassembled WGS sequence"/>
</dbReference>
<dbReference type="SMART" id="SM00181">
    <property type="entry name" value="EGF"/>
    <property type="match status" value="16"/>
</dbReference>
<dbReference type="Gene3D" id="2.170.300.10">
    <property type="entry name" value="Tie2 ligand-binding domain superfamily"/>
    <property type="match status" value="2"/>
</dbReference>
<evidence type="ECO:0000259" key="19">
    <source>
        <dbReference type="PROSITE" id="PS51041"/>
    </source>
</evidence>
<dbReference type="Pfam" id="PF12662">
    <property type="entry name" value="cEGF"/>
    <property type="match status" value="1"/>
</dbReference>
<dbReference type="InterPro" id="IPR018097">
    <property type="entry name" value="EGF_Ca-bd_CS"/>
</dbReference>
<feature type="disulfide bond" evidence="17">
    <location>
        <begin position="116"/>
        <end position="133"/>
    </location>
</feature>
<comment type="caution">
    <text evidence="20">The sequence shown here is derived from an EMBL/GenBank/DDBJ whole genome shotgun (WGS) entry which is preliminary data.</text>
</comment>
<gene>
    <name evidence="20" type="primary">Megf6</name>
    <name evidence="20" type="ORF">Tcan_17936</name>
</gene>
<dbReference type="InterPro" id="IPR000742">
    <property type="entry name" value="EGF"/>
</dbReference>
<keyword evidence="21" id="KW-1185">Reference proteome</keyword>
<evidence type="ECO:0000256" key="9">
    <source>
        <dbReference type="ARBA" id="ARBA00022729"/>
    </source>
</evidence>
<dbReference type="Pfam" id="PF14670">
    <property type="entry name" value="FXa_inhibition"/>
    <property type="match status" value="6"/>
</dbReference>
<dbReference type="STRING" id="6265.A0A0B2W0W2"/>
<evidence type="ECO:0000313" key="21">
    <source>
        <dbReference type="Proteomes" id="UP000031036"/>
    </source>
</evidence>
<comment type="caution">
    <text evidence="17">Lacks conserved residue(s) required for the propagation of feature annotation.</text>
</comment>
<dbReference type="GO" id="GO:0006897">
    <property type="term" value="P:endocytosis"/>
    <property type="evidence" value="ECO:0007669"/>
    <property type="project" value="UniProtKB-KW"/>
</dbReference>
<evidence type="ECO:0000256" key="12">
    <source>
        <dbReference type="ARBA" id="ARBA00022989"/>
    </source>
</evidence>
<dbReference type="PROSITE" id="PS50026">
    <property type="entry name" value="EGF_3"/>
    <property type="match status" value="5"/>
</dbReference>
<keyword evidence="4" id="KW-0964">Secreted</keyword>
<reference evidence="20 21" key="1">
    <citation type="submission" date="2014-11" db="EMBL/GenBank/DDBJ databases">
        <title>Genetic blueprint of the zoonotic pathogen Toxocara canis.</title>
        <authorList>
            <person name="Zhu X.-Q."/>
            <person name="Korhonen P.K."/>
            <person name="Cai H."/>
            <person name="Young N.D."/>
            <person name="Nejsum P."/>
            <person name="von Samson-Himmelstjerna G."/>
            <person name="Boag P.R."/>
            <person name="Tan P."/>
            <person name="Li Q."/>
            <person name="Min J."/>
            <person name="Yang Y."/>
            <person name="Wang X."/>
            <person name="Fang X."/>
            <person name="Hall R.S."/>
            <person name="Hofmann A."/>
            <person name="Sternberg P.W."/>
            <person name="Jex A.R."/>
            <person name="Gasser R.B."/>
        </authorList>
    </citation>
    <scope>NUCLEOTIDE SEQUENCE [LARGE SCALE GENOMIC DNA]</scope>
    <source>
        <strain evidence="20">PN_DK_2014</strain>
    </source>
</reference>
<comment type="similarity">
    <text evidence="3">Belongs to the fibulin family.</text>
</comment>
<accession>A0A0B2W0W2</accession>
<feature type="domain" description="EGF-like" evidence="18">
    <location>
        <begin position="651"/>
        <end position="682"/>
    </location>
</feature>
<name>A0A0B2W0W2_TOXCA</name>
<dbReference type="InterPro" id="IPR011489">
    <property type="entry name" value="EMI_domain"/>
</dbReference>
<feature type="disulfide bond" evidence="17">
    <location>
        <begin position="135"/>
        <end position="144"/>
    </location>
</feature>
<sequence>MLCPCQWSKRIKVYITLCSLQLACFRKNVCPHEEVEIVTVQEPCVQAYTKYVRSRKPGCNGLFRSCSVREPKTVYYRTYKNVTRTRRHTTVQCCSGWLHVPGEEGCQRANCTPELCHNGGTCVPVQNGTEQVCYCLEGFQGTRCQYDVNECLIDNGGCHHDCVNTIGTFYCRCFPGFQLDSDRKKCIDIDECGTDGGGCEYRCVNTEGGHHCQCPPGKQLHSGGRRCVLRNTCASNNGGCEHICEERRGRFYRCKCKRGFKLADDRRKCHPIDPCLPNKAGCEQHCVNDNGRAVCQCYPGYHLATDRKSCVDIDECTVMNGGGCEHECVNVYGSYRCRCRPGYKLADDGRSCDLKLDACKLGNGGCHHDCYDQPDGGVICGCRAGYQLMPDRKSCSGWSSYMSDAGSNYTCLEDVDGCHQLCMDYMTGDIACRCRRGFTLDQAERRSCRDINECELDNGGCKQFCENTPGSFQCSCKPGYILTYDGKTCDDIDECVANNAGCEHICNNEAGGYSCSCESGFMLATDGHSCHDINECLLNNGECSQLCKNEEGGHRCECFGGFVIAKDGRTCIAASESALPQIAETGHFHEKQLDAAAFDVSEYGFMQQSEDRQTTHDDVHRIAEITDFGTILLALDQQRACEYGRFGVNCGFTCKDCRHGGRCNREKTACECAAGYTGVLCEELCTEGTWGKGCNQICACDGQTCHHVNGECACPAGAKCDDDCPAGFYGPSCELPCRMNCESGRCDKTYGYCTCPSGFYGEKCDRSCPRFTFGKNCRHTCKCTKQNSESCDPKTGKCICKSGFYGPFCRRRCPVGFYGPSCIKKCDCEGGLLCDAASGECTKKCRPGFMGEYCQTRMYFTLSDANPKNWWNEPSCNEFS</sequence>
<dbReference type="InterPro" id="IPR002049">
    <property type="entry name" value="LE_dom"/>
</dbReference>
<dbReference type="SMART" id="SM00179">
    <property type="entry name" value="EGF_CA"/>
    <property type="match status" value="10"/>
</dbReference>
<evidence type="ECO:0000259" key="18">
    <source>
        <dbReference type="PROSITE" id="PS50026"/>
    </source>
</evidence>
<dbReference type="FunFam" id="2.10.25.10:FF:000009">
    <property type="entry name" value="Low-density lipoprotein receptor isoform 1"/>
    <property type="match status" value="2"/>
</dbReference>
<dbReference type="AlphaFoldDB" id="A0A0B2W0W2"/>
<keyword evidence="11" id="KW-0106">Calcium</keyword>
<keyword evidence="5" id="KW-0272">Extracellular matrix</keyword>
<feature type="domain" description="EGF-like" evidence="18">
    <location>
        <begin position="450"/>
        <end position="490"/>
    </location>
</feature>
<evidence type="ECO:0000256" key="2">
    <source>
        <dbReference type="ARBA" id="ARBA00004498"/>
    </source>
</evidence>
<keyword evidence="8" id="KW-0812">Transmembrane</keyword>
<dbReference type="OrthoDB" id="6286622at2759"/>
<dbReference type="PROSITE" id="PS00022">
    <property type="entry name" value="EGF_1"/>
    <property type="match status" value="3"/>
</dbReference>
<dbReference type="OMA" id="ECSDANG"/>
<dbReference type="GO" id="GO:0016020">
    <property type="term" value="C:membrane"/>
    <property type="evidence" value="ECO:0007669"/>
    <property type="project" value="UniProtKB-SubCell"/>
</dbReference>
<comment type="subcellular location">
    <subcellularLocation>
        <location evidence="1">Membrane</location>
        <topology evidence="1">Single-pass type I membrane protein</topology>
    </subcellularLocation>
    <subcellularLocation>
        <location evidence="2">Secreted</location>
        <location evidence="2">Extracellular space</location>
        <location evidence="2">Extracellular matrix</location>
    </subcellularLocation>
</comment>
<dbReference type="GO" id="GO:0005509">
    <property type="term" value="F:calcium ion binding"/>
    <property type="evidence" value="ECO:0007669"/>
    <property type="project" value="InterPro"/>
</dbReference>
<protein>
    <submittedName>
        <fullName evidence="20">Multiple epidermal growth factor-like domains protein 6</fullName>
    </submittedName>
</protein>
<dbReference type="InterPro" id="IPR009030">
    <property type="entry name" value="Growth_fac_rcpt_cys_sf"/>
</dbReference>
<evidence type="ECO:0000256" key="3">
    <source>
        <dbReference type="ARBA" id="ARBA00006127"/>
    </source>
</evidence>
<dbReference type="PANTHER" id="PTHR24050:SF27">
    <property type="entry name" value="FIBRILLIN-1"/>
    <property type="match status" value="1"/>
</dbReference>
<evidence type="ECO:0000256" key="8">
    <source>
        <dbReference type="ARBA" id="ARBA00022692"/>
    </source>
</evidence>
<dbReference type="SUPFAM" id="SSF57184">
    <property type="entry name" value="Growth factor receptor domain"/>
    <property type="match status" value="2"/>
</dbReference>
<organism evidence="20 21">
    <name type="scientific">Toxocara canis</name>
    <name type="common">Canine roundworm</name>
    <dbReference type="NCBI Taxonomy" id="6265"/>
    <lineage>
        <taxon>Eukaryota</taxon>
        <taxon>Metazoa</taxon>
        <taxon>Ecdysozoa</taxon>
        <taxon>Nematoda</taxon>
        <taxon>Chromadorea</taxon>
        <taxon>Rhabditida</taxon>
        <taxon>Spirurina</taxon>
        <taxon>Ascaridomorpha</taxon>
        <taxon>Ascaridoidea</taxon>
        <taxon>Toxocaridae</taxon>
        <taxon>Toxocara</taxon>
    </lineage>
</organism>
<evidence type="ECO:0000256" key="13">
    <source>
        <dbReference type="ARBA" id="ARBA00023136"/>
    </source>
</evidence>
<dbReference type="PRINTS" id="PR00011">
    <property type="entry name" value="EGFLAMININ"/>
</dbReference>
<keyword evidence="15" id="KW-0675">Receptor</keyword>